<dbReference type="InterPro" id="IPR009825">
    <property type="entry name" value="ECF_substrate-spec-like"/>
</dbReference>
<dbReference type="PANTHER" id="PTHR37815:SF3">
    <property type="entry name" value="UPF0397 PROTEIN SPR0429"/>
    <property type="match status" value="1"/>
</dbReference>
<feature type="transmembrane region" description="Helical" evidence="3">
    <location>
        <begin position="116"/>
        <end position="138"/>
    </location>
</feature>
<feature type="transmembrane region" description="Helical" evidence="3">
    <location>
        <begin position="52"/>
        <end position="76"/>
    </location>
</feature>
<dbReference type="PANTHER" id="PTHR37815">
    <property type="entry name" value="UPF0397 PROTEIN BC_2624-RELATED"/>
    <property type="match status" value="1"/>
</dbReference>
<dbReference type="Proteomes" id="UP000766246">
    <property type="component" value="Unassembled WGS sequence"/>
</dbReference>
<evidence type="ECO:0000256" key="3">
    <source>
        <dbReference type="SAM" id="Phobius"/>
    </source>
</evidence>
<reference evidence="4" key="1">
    <citation type="submission" date="2019-04" db="EMBL/GenBank/DDBJ databases">
        <title>Evolution of Biomass-Degrading Anaerobic Consortia Revealed by Metagenomics.</title>
        <authorList>
            <person name="Peng X."/>
        </authorList>
    </citation>
    <scope>NUCLEOTIDE SEQUENCE</scope>
    <source>
        <strain evidence="4">SIG311</strain>
    </source>
</reference>
<dbReference type="EMBL" id="SVER01000002">
    <property type="protein sequence ID" value="MBE5918353.1"/>
    <property type="molecule type" value="Genomic_DNA"/>
</dbReference>
<evidence type="ECO:0000313" key="5">
    <source>
        <dbReference type="Proteomes" id="UP000766246"/>
    </source>
</evidence>
<evidence type="ECO:0000313" key="4">
    <source>
        <dbReference type="EMBL" id="MBE5918353.1"/>
    </source>
</evidence>
<dbReference type="AlphaFoldDB" id="A0A927UA36"/>
<comment type="caution">
    <text evidence="4">The sequence shown here is derived from an EMBL/GenBank/DDBJ whole genome shotgun (WGS) entry which is preliminary data.</text>
</comment>
<sequence length="190" mass="20024">MSDTTINTNNLKTDTTKKTIIAALFAALTCVGTMIIKIPTPTLGYIHPGDGFVLLSGLLLGPFWGALAAGFGSALSDLIGGYFIYVPATFIIKALTALVAYFTYRLLTKLLNTKTAIPHLIISGIAGEAVMVFGYFIFEIFMLSVVNKTTISAGIIASLAGIVPNLIQGIFGVAIATALHPILSKLNTVK</sequence>
<name>A0A927UA36_9FIRM</name>
<feature type="transmembrane region" description="Helical" evidence="3">
    <location>
        <begin position="82"/>
        <end position="104"/>
    </location>
</feature>
<dbReference type="Gene3D" id="1.10.1760.20">
    <property type="match status" value="1"/>
</dbReference>
<accession>A0A927UA36</accession>
<dbReference type="GO" id="GO:0016020">
    <property type="term" value="C:membrane"/>
    <property type="evidence" value="ECO:0007669"/>
    <property type="project" value="InterPro"/>
</dbReference>
<evidence type="ECO:0000256" key="1">
    <source>
        <dbReference type="ARBA" id="ARBA00022692"/>
    </source>
</evidence>
<feature type="transmembrane region" description="Helical" evidence="3">
    <location>
        <begin position="150"/>
        <end position="183"/>
    </location>
</feature>
<gene>
    <name evidence="4" type="ORF">E7272_00780</name>
</gene>
<protein>
    <submittedName>
        <fullName evidence="4">ECF transporter S component</fullName>
    </submittedName>
</protein>
<evidence type="ECO:0000256" key="2">
    <source>
        <dbReference type="ARBA" id="ARBA00022989"/>
    </source>
</evidence>
<dbReference type="Pfam" id="PF07155">
    <property type="entry name" value="ECF-ribofla_trS"/>
    <property type="match status" value="1"/>
</dbReference>
<organism evidence="4 5">
    <name type="scientific">Pseudobutyrivibrio ruminis</name>
    <dbReference type="NCBI Taxonomy" id="46206"/>
    <lineage>
        <taxon>Bacteria</taxon>
        <taxon>Bacillati</taxon>
        <taxon>Bacillota</taxon>
        <taxon>Clostridia</taxon>
        <taxon>Lachnospirales</taxon>
        <taxon>Lachnospiraceae</taxon>
        <taxon>Pseudobutyrivibrio</taxon>
    </lineage>
</organism>
<feature type="transmembrane region" description="Helical" evidence="3">
    <location>
        <begin position="20"/>
        <end position="40"/>
    </location>
</feature>
<keyword evidence="1 3" id="KW-0812">Transmembrane</keyword>
<proteinExistence type="predicted"/>
<keyword evidence="3" id="KW-0472">Membrane</keyword>
<keyword evidence="2 3" id="KW-1133">Transmembrane helix</keyword>